<dbReference type="RefSeq" id="XP_022090193.1">
    <property type="nucleotide sequence ID" value="XM_022234501.1"/>
</dbReference>
<dbReference type="InterPro" id="IPR018497">
    <property type="entry name" value="Peptidase_M13_C"/>
</dbReference>
<sequence length="304" mass="34855">MFRTLQQAFSSLLATNGWLQKEDKSATAEKVDAMTVEIGYPEWIKHNTNLDAEYANLTAEEDEYFKNSLRYREWTSRRELALLRKNVENSLWSFAGPADVNAYYSYTRNGVLLPAGILQPPLYHKDLPWYSNYGGIGVVLGHEIMHGFNNIGRRYDKDGNYRTWWTQRSSDSFKEESQCIIDQYSDFVMPENNRSLNGQKTQSENIADNGGLRVSYEAYTDKMPEGPRLPGIDFTQEQMFFLSFSQIYCTVFTPKGADVYIDTNVHSPGRYRAIGSLQNNEAFNAAFSCPAGSYMNPDVKCRVW</sequence>
<organism evidence="2 3">
    <name type="scientific">Acanthaster planci</name>
    <name type="common">Crown-of-thorns starfish</name>
    <dbReference type="NCBI Taxonomy" id="133434"/>
    <lineage>
        <taxon>Eukaryota</taxon>
        <taxon>Metazoa</taxon>
        <taxon>Echinodermata</taxon>
        <taxon>Eleutherozoa</taxon>
        <taxon>Asterozoa</taxon>
        <taxon>Asteroidea</taxon>
        <taxon>Valvatacea</taxon>
        <taxon>Valvatida</taxon>
        <taxon>Acanthasteridae</taxon>
        <taxon>Acanthaster</taxon>
    </lineage>
</organism>
<dbReference type="InterPro" id="IPR042089">
    <property type="entry name" value="Peptidase_M13_dom_2"/>
</dbReference>
<evidence type="ECO:0000259" key="1">
    <source>
        <dbReference type="Pfam" id="PF01431"/>
    </source>
</evidence>
<dbReference type="GO" id="GO:0016485">
    <property type="term" value="P:protein processing"/>
    <property type="evidence" value="ECO:0007669"/>
    <property type="project" value="TreeGrafter"/>
</dbReference>
<dbReference type="Gene3D" id="1.10.1380.10">
    <property type="entry name" value="Neutral endopeptidase , domain2"/>
    <property type="match status" value="1"/>
</dbReference>
<dbReference type="PRINTS" id="PR00786">
    <property type="entry name" value="NEPRILYSIN"/>
</dbReference>
<dbReference type="InterPro" id="IPR024079">
    <property type="entry name" value="MetalloPept_cat_dom_sf"/>
</dbReference>
<evidence type="ECO:0000313" key="3">
    <source>
        <dbReference type="RefSeq" id="XP_022090193.1"/>
    </source>
</evidence>
<protein>
    <submittedName>
        <fullName evidence="3">Neprilysin-like</fullName>
    </submittedName>
</protein>
<dbReference type="InterPro" id="IPR000718">
    <property type="entry name" value="Peptidase_M13"/>
</dbReference>
<feature type="domain" description="Peptidase M13 C-terminal" evidence="1">
    <location>
        <begin position="101"/>
        <end position="303"/>
    </location>
</feature>
<accession>A0A8B7YAB5</accession>
<keyword evidence="2" id="KW-1185">Reference proteome</keyword>
<reference evidence="3" key="1">
    <citation type="submission" date="2025-08" db="UniProtKB">
        <authorList>
            <consortium name="RefSeq"/>
        </authorList>
    </citation>
    <scope>IDENTIFICATION</scope>
</reference>
<gene>
    <name evidence="3" type="primary">LOC110979038</name>
</gene>
<dbReference type="PROSITE" id="PS51885">
    <property type="entry name" value="NEPRILYSIN"/>
    <property type="match status" value="1"/>
</dbReference>
<dbReference type="AlphaFoldDB" id="A0A8B7YAB5"/>
<dbReference type="Proteomes" id="UP000694845">
    <property type="component" value="Unplaced"/>
</dbReference>
<dbReference type="OrthoDB" id="6475849at2759"/>
<evidence type="ECO:0000313" key="2">
    <source>
        <dbReference type="Proteomes" id="UP000694845"/>
    </source>
</evidence>
<dbReference type="PANTHER" id="PTHR11733:SF133">
    <property type="entry name" value="PHOSPHATE-REGULATING NEUTRAL ENDOPEPTIDASE PHEX"/>
    <property type="match status" value="1"/>
</dbReference>
<dbReference type="GO" id="GO:0004222">
    <property type="term" value="F:metalloendopeptidase activity"/>
    <property type="evidence" value="ECO:0007669"/>
    <property type="project" value="InterPro"/>
</dbReference>
<name>A0A8B7YAB5_ACAPL</name>
<dbReference type="Gene3D" id="3.40.390.10">
    <property type="entry name" value="Collagenase (Catalytic Domain)"/>
    <property type="match status" value="1"/>
</dbReference>
<dbReference type="Pfam" id="PF01431">
    <property type="entry name" value="Peptidase_M13"/>
    <property type="match status" value="1"/>
</dbReference>
<dbReference type="CDD" id="cd08662">
    <property type="entry name" value="M13"/>
    <property type="match status" value="1"/>
</dbReference>
<dbReference type="KEGG" id="aplc:110979038"/>
<dbReference type="SUPFAM" id="SSF55486">
    <property type="entry name" value="Metalloproteases ('zincins'), catalytic domain"/>
    <property type="match status" value="1"/>
</dbReference>
<dbReference type="GeneID" id="110979038"/>
<proteinExistence type="predicted"/>
<dbReference type="PANTHER" id="PTHR11733">
    <property type="entry name" value="ZINC METALLOPROTEASE FAMILY M13 NEPRILYSIN-RELATED"/>
    <property type="match status" value="1"/>
</dbReference>
<dbReference type="OMA" id="NTHYESA"/>
<dbReference type="GO" id="GO:0005886">
    <property type="term" value="C:plasma membrane"/>
    <property type="evidence" value="ECO:0007669"/>
    <property type="project" value="TreeGrafter"/>
</dbReference>